<feature type="compositionally biased region" description="Pro residues" evidence="1">
    <location>
        <begin position="8"/>
        <end position="19"/>
    </location>
</feature>
<reference evidence="2" key="1">
    <citation type="submission" date="2020-06" db="EMBL/GenBank/DDBJ databases">
        <title>WGS assembly of Ceratodon purpureus strain R40.</title>
        <authorList>
            <person name="Carey S.B."/>
            <person name="Jenkins J."/>
            <person name="Shu S."/>
            <person name="Lovell J.T."/>
            <person name="Sreedasyam A."/>
            <person name="Maumus F."/>
            <person name="Tiley G.P."/>
            <person name="Fernandez-Pozo N."/>
            <person name="Barry K."/>
            <person name="Chen C."/>
            <person name="Wang M."/>
            <person name="Lipzen A."/>
            <person name="Daum C."/>
            <person name="Saski C.A."/>
            <person name="Payton A.C."/>
            <person name="Mcbreen J.C."/>
            <person name="Conrad R.E."/>
            <person name="Kollar L.M."/>
            <person name="Olsson S."/>
            <person name="Huttunen S."/>
            <person name="Landis J.B."/>
            <person name="Wickett N.J."/>
            <person name="Johnson M.G."/>
            <person name="Rensing S.A."/>
            <person name="Grimwood J."/>
            <person name="Schmutz J."/>
            <person name="Mcdaniel S.F."/>
        </authorList>
    </citation>
    <scope>NUCLEOTIDE SEQUENCE</scope>
    <source>
        <strain evidence="2">R40</strain>
    </source>
</reference>
<gene>
    <name evidence="2" type="ORF">KC19_1G011800</name>
</gene>
<accession>A0A8T0J015</accession>
<dbReference type="EMBL" id="CM026421">
    <property type="protein sequence ID" value="KAG0589310.1"/>
    <property type="molecule type" value="Genomic_DNA"/>
</dbReference>
<keyword evidence="3" id="KW-1185">Reference proteome</keyword>
<feature type="region of interest" description="Disordered" evidence="1">
    <location>
        <begin position="1"/>
        <end position="34"/>
    </location>
</feature>
<dbReference type="AlphaFoldDB" id="A0A8T0J015"/>
<sequence length="267" mass="30128">MVNDGGRPSPPRLPLPLPPGKAHTRPGARIGKEGPIPGYTGAIPAYRNHVVGHSYSDGSRRAAALTDSMRHNKIENAYHLTTENKTDGRDFFYAQLSHAGEVNDPAPIIWRASKRETPDDIKYCSGVMDIRTVRPITGTTEKYCREPTMSMSMTVLPYTSVKIQTRKTFDAFKDDTLEVMEARHHLKGYTGHVHAMQHLFSQTFGQTTRRLRGYPPDTQTSKDFIPYQENRPLRVNEFELKHPMKFHHLQLLKTGEGQLGPLPEGAR</sequence>
<comment type="caution">
    <text evidence="2">The sequence shown here is derived from an EMBL/GenBank/DDBJ whole genome shotgun (WGS) entry which is preliminary data.</text>
</comment>
<evidence type="ECO:0000256" key="1">
    <source>
        <dbReference type="SAM" id="MobiDB-lite"/>
    </source>
</evidence>
<dbReference type="Proteomes" id="UP000822688">
    <property type="component" value="Chromosome 1"/>
</dbReference>
<organism evidence="2 3">
    <name type="scientific">Ceratodon purpureus</name>
    <name type="common">Fire moss</name>
    <name type="synonym">Dicranum purpureum</name>
    <dbReference type="NCBI Taxonomy" id="3225"/>
    <lineage>
        <taxon>Eukaryota</taxon>
        <taxon>Viridiplantae</taxon>
        <taxon>Streptophyta</taxon>
        <taxon>Embryophyta</taxon>
        <taxon>Bryophyta</taxon>
        <taxon>Bryophytina</taxon>
        <taxon>Bryopsida</taxon>
        <taxon>Dicranidae</taxon>
        <taxon>Pseudoditrichales</taxon>
        <taxon>Ditrichaceae</taxon>
        <taxon>Ceratodon</taxon>
    </lineage>
</organism>
<name>A0A8T0J015_CERPU</name>
<proteinExistence type="predicted"/>
<evidence type="ECO:0000313" key="2">
    <source>
        <dbReference type="EMBL" id="KAG0589310.1"/>
    </source>
</evidence>
<evidence type="ECO:0000313" key="3">
    <source>
        <dbReference type="Proteomes" id="UP000822688"/>
    </source>
</evidence>
<protein>
    <submittedName>
        <fullName evidence="2">Uncharacterized protein</fullName>
    </submittedName>
</protein>
<dbReference type="OrthoDB" id="2019884at2759"/>